<protein>
    <recommendedName>
        <fullName evidence="3">Adenylate cyclase</fullName>
    </recommendedName>
</protein>
<gene>
    <name evidence="1" type="ORF">PPRIM_AZ9-3.1.T0110350</name>
</gene>
<reference evidence="1" key="1">
    <citation type="submission" date="2021-01" db="EMBL/GenBank/DDBJ databases">
        <authorList>
            <consortium name="Genoscope - CEA"/>
            <person name="William W."/>
        </authorList>
    </citation>
    <scope>NUCLEOTIDE SEQUENCE</scope>
</reference>
<name>A0A8S1JX09_PARPR</name>
<proteinExistence type="predicted"/>
<evidence type="ECO:0008006" key="3">
    <source>
        <dbReference type="Google" id="ProtNLM"/>
    </source>
</evidence>
<dbReference type="AlphaFoldDB" id="A0A8S1JX09"/>
<keyword evidence="2" id="KW-1185">Reference proteome</keyword>
<dbReference type="PANTHER" id="PTHR43336:SF3">
    <property type="entry name" value="GUANYLATE CYCLASE DOMAIN-CONTAINING PROTEIN"/>
    <property type="match status" value="1"/>
</dbReference>
<evidence type="ECO:0000313" key="1">
    <source>
        <dbReference type="EMBL" id="CAD8047282.1"/>
    </source>
</evidence>
<organism evidence="1 2">
    <name type="scientific">Paramecium primaurelia</name>
    <dbReference type="NCBI Taxonomy" id="5886"/>
    <lineage>
        <taxon>Eukaryota</taxon>
        <taxon>Sar</taxon>
        <taxon>Alveolata</taxon>
        <taxon>Ciliophora</taxon>
        <taxon>Intramacronucleata</taxon>
        <taxon>Oligohymenophorea</taxon>
        <taxon>Peniculida</taxon>
        <taxon>Parameciidae</taxon>
        <taxon>Paramecium</taxon>
    </lineage>
</organism>
<evidence type="ECO:0000313" key="2">
    <source>
        <dbReference type="Proteomes" id="UP000688137"/>
    </source>
</evidence>
<dbReference type="PANTHER" id="PTHR43336">
    <property type="entry name" value="OXYGEN SENSOR HISTIDINE KINASE RESPONSE REGULATOR DEVS/DOSS"/>
    <property type="match status" value="1"/>
</dbReference>
<dbReference type="OMA" id="HYMEASH"/>
<sequence>MGWGIEGAIGSSFKIDASYLSPNVNMASRLEAATKQFGSIILISGIFREYLTESCQKQLRLIDIVTVKGSIEPMKIYTIDLSIKSLLKGIKQPIDKYDISKLTQREAKKYRVVQRYQRNQLIKKVENNQIQIADLFQTDEELVLARAPFIQEFYDYWDQGFQHYINGQWEKALPIFTKTLSMIPEHKDGPSNTLLEVLHSNGNKAPNYWKGYRELTEK</sequence>
<dbReference type="Proteomes" id="UP000688137">
    <property type="component" value="Unassembled WGS sequence"/>
</dbReference>
<dbReference type="EMBL" id="CAJJDM010000008">
    <property type="protein sequence ID" value="CAD8047282.1"/>
    <property type="molecule type" value="Genomic_DNA"/>
</dbReference>
<accession>A0A8S1JX09</accession>
<comment type="caution">
    <text evidence="1">The sequence shown here is derived from an EMBL/GenBank/DDBJ whole genome shotgun (WGS) entry which is preliminary data.</text>
</comment>